<dbReference type="EMBL" id="MHUC01000040">
    <property type="protein sequence ID" value="OHA70000.1"/>
    <property type="molecule type" value="Genomic_DNA"/>
</dbReference>
<feature type="coiled-coil region" evidence="1">
    <location>
        <begin position="46"/>
        <end position="73"/>
    </location>
</feature>
<dbReference type="AlphaFoldDB" id="A0A1G2RAX4"/>
<proteinExistence type="predicted"/>
<dbReference type="GO" id="GO:0043683">
    <property type="term" value="P:type IV pilus assembly"/>
    <property type="evidence" value="ECO:0007669"/>
    <property type="project" value="InterPro"/>
</dbReference>
<dbReference type="InterPro" id="IPR007445">
    <property type="entry name" value="PilO"/>
</dbReference>
<evidence type="ECO:0000313" key="3">
    <source>
        <dbReference type="Proteomes" id="UP000177078"/>
    </source>
</evidence>
<evidence type="ECO:0000256" key="1">
    <source>
        <dbReference type="SAM" id="Coils"/>
    </source>
</evidence>
<dbReference type="InterPro" id="IPR014717">
    <property type="entry name" value="Transl_elong_EF1B/ribsomal_bS6"/>
</dbReference>
<dbReference type="STRING" id="1802457.A3F15_01700"/>
<dbReference type="Pfam" id="PF04350">
    <property type="entry name" value="PilO"/>
    <property type="match status" value="1"/>
</dbReference>
<dbReference type="GO" id="GO:0043107">
    <property type="term" value="P:type IV pilus-dependent motility"/>
    <property type="evidence" value="ECO:0007669"/>
    <property type="project" value="InterPro"/>
</dbReference>
<reference evidence="2 3" key="1">
    <citation type="journal article" date="2016" name="Nat. Commun.">
        <title>Thousands of microbial genomes shed light on interconnected biogeochemical processes in an aquifer system.</title>
        <authorList>
            <person name="Anantharaman K."/>
            <person name="Brown C.T."/>
            <person name="Hug L.A."/>
            <person name="Sharon I."/>
            <person name="Castelle C.J."/>
            <person name="Probst A.J."/>
            <person name="Thomas B.C."/>
            <person name="Singh A."/>
            <person name="Wilkins M.J."/>
            <person name="Karaoz U."/>
            <person name="Brodie E.L."/>
            <person name="Williams K.H."/>
            <person name="Hubbard S.S."/>
            <person name="Banfield J.F."/>
        </authorList>
    </citation>
    <scope>NUCLEOTIDE SEQUENCE [LARGE SCALE GENOMIC DNA]</scope>
</reference>
<organism evidence="2 3">
    <name type="scientific">Candidatus Wildermuthbacteria bacterium RIFCSPHIGHO2_12_FULL_40_12</name>
    <dbReference type="NCBI Taxonomy" id="1802457"/>
    <lineage>
        <taxon>Bacteria</taxon>
        <taxon>Candidatus Wildermuthiibacteriota</taxon>
    </lineage>
</organism>
<dbReference type="Gene3D" id="3.30.70.60">
    <property type="match status" value="1"/>
</dbReference>
<evidence type="ECO:0000313" key="2">
    <source>
        <dbReference type="EMBL" id="OHA70000.1"/>
    </source>
</evidence>
<protein>
    <submittedName>
        <fullName evidence="2">Uncharacterized protein</fullName>
    </submittedName>
</protein>
<comment type="caution">
    <text evidence="2">The sequence shown here is derived from an EMBL/GenBank/DDBJ whole genome shotgun (WGS) entry which is preliminary data.</text>
</comment>
<gene>
    <name evidence="2" type="ORF">A3F15_01700</name>
</gene>
<dbReference type="Proteomes" id="UP000177078">
    <property type="component" value="Unassembled WGS sequence"/>
</dbReference>
<sequence>MSRIATIFASLLVIFLLGVFYTWPQYQRILGFTAELQERNTELKLKKDYFASVKKVAEELDQYKEEIAKVDSAIPVNPFLPSLFNFTKETAAQNGFVLTKVGRFGVSSSREQQGLREIAFDVSLAGEYSALENLLSALEQSARIIEAENIIFTVREKGDSNPPLELKLKAYSY</sequence>
<accession>A0A1G2RAX4</accession>
<name>A0A1G2RAX4_9BACT</name>
<keyword evidence="1" id="KW-0175">Coiled coil</keyword>